<dbReference type="CDD" id="cd04672">
    <property type="entry name" value="NUDIX_CDP-Chase_like"/>
    <property type="match status" value="1"/>
</dbReference>
<gene>
    <name evidence="3" type="ORF">SAMN04487969_11168</name>
</gene>
<dbReference type="AlphaFoldDB" id="A0A1I2F722"/>
<dbReference type="EMBL" id="FONN01000011">
    <property type="protein sequence ID" value="SFF00769.1"/>
    <property type="molecule type" value="Genomic_DNA"/>
</dbReference>
<organism evidence="3 4">
    <name type="scientific">Paenibacillus algorifonticola</name>
    <dbReference type="NCBI Taxonomy" id="684063"/>
    <lineage>
        <taxon>Bacteria</taxon>
        <taxon>Bacillati</taxon>
        <taxon>Bacillota</taxon>
        <taxon>Bacilli</taxon>
        <taxon>Bacillales</taxon>
        <taxon>Paenibacillaceae</taxon>
        <taxon>Paenibacillus</taxon>
    </lineage>
</organism>
<dbReference type="Pfam" id="PF12535">
    <property type="entry name" value="Nudix_N"/>
    <property type="match status" value="1"/>
</dbReference>
<sequence>MNHSSDEQWLDWVKRIQALAQNGLTYSENAFDIERYEELRAISVDMLAFATGMKREQLALTFASDKGYATPKVGIRGVVFQDDRILMIKEKQDQAWALPGGWADVGISPSEVAVKEIWEESGFKVKPKRLLAVLDKKKHEHPPDIYHIYDLFIACEIIGGEAAVGPETSDVGFFAEDALPPLSVQRNTERQIKMMFEFLKQPDKPVVLD</sequence>
<dbReference type="RefSeq" id="WP_046232213.1">
    <property type="nucleotide sequence ID" value="NZ_FONN01000011.1"/>
</dbReference>
<name>A0A1I2F722_9BACL</name>
<accession>A0A1I2F722</accession>
<dbReference type="PANTHER" id="PTHR43736">
    <property type="entry name" value="ADP-RIBOSE PYROPHOSPHATASE"/>
    <property type="match status" value="1"/>
</dbReference>
<dbReference type="PROSITE" id="PS51462">
    <property type="entry name" value="NUDIX"/>
    <property type="match status" value="1"/>
</dbReference>
<evidence type="ECO:0000313" key="4">
    <source>
        <dbReference type="Proteomes" id="UP000183410"/>
    </source>
</evidence>
<evidence type="ECO:0000259" key="2">
    <source>
        <dbReference type="PROSITE" id="PS51462"/>
    </source>
</evidence>
<keyword evidence="4" id="KW-1185">Reference proteome</keyword>
<dbReference type="InterPro" id="IPR000086">
    <property type="entry name" value="NUDIX_hydrolase_dom"/>
</dbReference>
<dbReference type="InterPro" id="IPR059176">
    <property type="entry name" value="UDP-X_N"/>
</dbReference>
<dbReference type="InterPro" id="IPR015797">
    <property type="entry name" value="NUDIX_hydrolase-like_dom_sf"/>
</dbReference>
<dbReference type="SUPFAM" id="SSF55811">
    <property type="entry name" value="Nudix"/>
    <property type="match status" value="1"/>
</dbReference>
<proteinExistence type="inferred from homology"/>
<dbReference type="Gene3D" id="6.10.250.1120">
    <property type="match status" value="1"/>
</dbReference>
<dbReference type="Proteomes" id="UP000183410">
    <property type="component" value="Unassembled WGS sequence"/>
</dbReference>
<evidence type="ECO:0000256" key="1">
    <source>
        <dbReference type="ARBA" id="ARBA00005582"/>
    </source>
</evidence>
<evidence type="ECO:0000313" key="3">
    <source>
        <dbReference type="EMBL" id="SFF00769.1"/>
    </source>
</evidence>
<feature type="domain" description="Nudix hydrolase" evidence="2">
    <location>
        <begin position="70"/>
        <end position="196"/>
    </location>
</feature>
<dbReference type="Gene3D" id="3.90.79.10">
    <property type="entry name" value="Nucleoside Triphosphate Pyrophosphohydrolase"/>
    <property type="match status" value="1"/>
</dbReference>
<comment type="similarity">
    <text evidence="1">Belongs to the Nudix hydrolase family.</text>
</comment>
<dbReference type="Pfam" id="PF00293">
    <property type="entry name" value="NUDIX"/>
    <property type="match status" value="1"/>
</dbReference>
<dbReference type="PANTHER" id="PTHR43736:SF1">
    <property type="entry name" value="DIHYDRONEOPTERIN TRIPHOSPHATE DIPHOSPHATASE"/>
    <property type="match status" value="1"/>
</dbReference>
<protein>
    <submittedName>
        <fullName evidence="3">ADP-ribose pyrophosphatase YjhB, NUDIX family</fullName>
    </submittedName>
</protein>
<dbReference type="OrthoDB" id="9804442at2"/>
<reference evidence="4" key="1">
    <citation type="submission" date="2016-10" db="EMBL/GenBank/DDBJ databases">
        <authorList>
            <person name="Varghese N."/>
            <person name="Submissions S."/>
        </authorList>
    </citation>
    <scope>NUCLEOTIDE SEQUENCE [LARGE SCALE GENOMIC DNA]</scope>
    <source>
        <strain evidence="4">CGMCC 1.10223</strain>
    </source>
</reference>